<reference evidence="1 2" key="1">
    <citation type="submission" date="2020-08" db="EMBL/GenBank/DDBJ databases">
        <title>Genome sequencing of Purple Non-Sulfur Bacteria from various extreme environments.</title>
        <authorList>
            <person name="Mayer M."/>
        </authorList>
    </citation>
    <scope>NUCLEOTIDE SEQUENCE [LARGE SCALE GENOMIC DNA]</scope>
    <source>
        <strain evidence="1 2">JA131</strain>
    </source>
</reference>
<evidence type="ECO:0000313" key="2">
    <source>
        <dbReference type="Proteomes" id="UP000554286"/>
    </source>
</evidence>
<evidence type="ECO:0000313" key="1">
    <source>
        <dbReference type="EMBL" id="MBB4268256.1"/>
    </source>
</evidence>
<dbReference type="InterPro" id="IPR032710">
    <property type="entry name" value="NTF2-like_dom_sf"/>
</dbReference>
<dbReference type="EMBL" id="JACIGK010000071">
    <property type="protein sequence ID" value="MBB4268256.1"/>
    <property type="molecule type" value="Genomic_DNA"/>
</dbReference>
<dbReference type="AlphaFoldDB" id="A0A7W6RGQ0"/>
<comment type="caution">
    <text evidence="1">The sequence shown here is derived from an EMBL/GenBank/DDBJ whole genome shotgun (WGS) entry which is preliminary data.</text>
</comment>
<gene>
    <name evidence="1" type="ORF">GGD89_003920</name>
</gene>
<dbReference type="Gene3D" id="3.10.450.230">
    <property type="entry name" value="VirB8 protein"/>
    <property type="match status" value="1"/>
</dbReference>
<proteinExistence type="predicted"/>
<dbReference type="Proteomes" id="UP000554286">
    <property type="component" value="Unassembled WGS sequence"/>
</dbReference>
<keyword evidence="2" id="KW-1185">Reference proteome</keyword>
<organism evidence="1 2">
    <name type="scientific">Roseospira visakhapatnamensis</name>
    <dbReference type="NCBI Taxonomy" id="390880"/>
    <lineage>
        <taxon>Bacteria</taxon>
        <taxon>Pseudomonadati</taxon>
        <taxon>Pseudomonadota</taxon>
        <taxon>Alphaproteobacteria</taxon>
        <taxon>Rhodospirillales</taxon>
        <taxon>Rhodospirillaceae</taxon>
        <taxon>Roseospira</taxon>
    </lineage>
</organism>
<dbReference type="SUPFAM" id="SSF54427">
    <property type="entry name" value="NTF2-like"/>
    <property type="match status" value="1"/>
</dbReference>
<accession>A0A7W6RGQ0</accession>
<protein>
    <submittedName>
        <fullName evidence="1">Type IV secretory pathway TrbF-like protein</fullName>
    </submittedName>
</protein>
<sequence>MTDPAFWKRYRADHLATEAMARALADGATRDIHVETVTRLEGVNDDHKLVVDFTQIDRRRGQETGRKPLRAYLSMETRPQEVHPEDRYSNPLGIFVRTMVLKERE</sequence>
<name>A0A7W6RGQ0_9PROT</name>